<dbReference type="RefSeq" id="WP_380531540.1">
    <property type="nucleotide sequence ID" value="NZ_JBHFAB010000002.1"/>
</dbReference>
<keyword evidence="2 3" id="KW-0802">TPR repeat</keyword>
<dbReference type="SUPFAM" id="SSF48452">
    <property type="entry name" value="TPR-like"/>
    <property type="match status" value="1"/>
</dbReference>
<dbReference type="Gene3D" id="1.25.40.10">
    <property type="entry name" value="Tetratricopeptide repeat domain"/>
    <property type="match status" value="3"/>
</dbReference>
<reference evidence="4 5" key="1">
    <citation type="submission" date="2024-09" db="EMBL/GenBank/DDBJ databases">
        <authorList>
            <person name="Lee S.D."/>
        </authorList>
    </citation>
    <scope>NUCLEOTIDE SEQUENCE [LARGE SCALE GENOMIC DNA]</scope>
    <source>
        <strain evidence="4 5">N8-3</strain>
    </source>
</reference>
<dbReference type="Proteomes" id="UP001592531">
    <property type="component" value="Unassembled WGS sequence"/>
</dbReference>
<dbReference type="PANTHER" id="PTHR44858:SF1">
    <property type="entry name" value="UDP-N-ACETYLGLUCOSAMINE--PEPTIDE N-ACETYLGLUCOSAMINYLTRANSFERASE SPINDLY-RELATED"/>
    <property type="match status" value="1"/>
</dbReference>
<dbReference type="InterPro" id="IPR050498">
    <property type="entry name" value="Ycf3"/>
</dbReference>
<evidence type="ECO:0000313" key="5">
    <source>
        <dbReference type="Proteomes" id="UP001592531"/>
    </source>
</evidence>
<comment type="caution">
    <text evidence="4">The sequence shown here is derived from an EMBL/GenBank/DDBJ whole genome shotgun (WGS) entry which is preliminary data.</text>
</comment>
<sequence>MNEFLRTHHWLRGGLRADRALSLRELSEQSGVGGDVGGGDVGGGVLVLDAHRRLRGPYTAAGRLVSALVPRVLPLDPDLVHRYDIELLSAAPELSAIVPSSRETLTSMAIPAERTRYYARLRTVRIGNGLVEFVRDSPAEVGPRVLVVENVDQADPTDLEFLGSLLRRVPAERLCVVVCTPDVDPRDDALLAVLRSSARTTPVVGSTPGAAPGAATTADADEELAWSHIAADCTGDDPALLAAYAALDPAVRAGLHDRRAAEIEALDQESLRIGALAHHREHGTDPADAGVLAVFHAMDHCLCLGFYEACVEYGARGIALVDPGTEHDRWWAFVKGTTLALSILGRTEEAELMDDQARLNSVKPGVHTNAAYSTAMLYTRHKDPEQRDQRKAKSWLNAAIATASLIADPHERAFQSAFYRNGLALVEANLGQPGEALRLVDECIESLDRLLPPGDHLLHRSVLKNNRARVYLALGRLQDALADYAVVIEQDPNHAEHYLERGNILRQLGRPEEAAADYATAMRLSPPFPEIYYNRGDLRFGEGDTDGALADFSYVLELSPDFVDAYVNRAGLYLEQGDWDAARDDALHGLEHDPENPYLHAVLGQVFAEAEDFAAARAAFDRALKADPDLVSGLVGRAVLAYSTGDLATAADDLDRAVGLDPDDPALHYNRALVHRDCGRTDQALADLEAAAALAPDDPDVREELARLSGGS</sequence>
<gene>
    <name evidence="4" type="ORF">ACEZDE_02795</name>
</gene>
<proteinExistence type="predicted"/>
<dbReference type="Pfam" id="PF13181">
    <property type="entry name" value="TPR_8"/>
    <property type="match status" value="1"/>
</dbReference>
<dbReference type="PROSITE" id="PS50005">
    <property type="entry name" value="TPR"/>
    <property type="match status" value="5"/>
</dbReference>
<dbReference type="PANTHER" id="PTHR44858">
    <property type="entry name" value="TETRATRICOPEPTIDE REPEAT PROTEIN 6"/>
    <property type="match status" value="1"/>
</dbReference>
<keyword evidence="5" id="KW-1185">Reference proteome</keyword>
<protein>
    <submittedName>
        <fullName evidence="4">Tetratricopeptide repeat protein</fullName>
    </submittedName>
</protein>
<evidence type="ECO:0000256" key="3">
    <source>
        <dbReference type="PROSITE-ProRule" id="PRU00339"/>
    </source>
</evidence>
<organism evidence="4 5">
    <name type="scientific">Streptacidiphilus cavernicola</name>
    <dbReference type="NCBI Taxonomy" id="3342716"/>
    <lineage>
        <taxon>Bacteria</taxon>
        <taxon>Bacillati</taxon>
        <taxon>Actinomycetota</taxon>
        <taxon>Actinomycetes</taxon>
        <taxon>Kitasatosporales</taxon>
        <taxon>Streptomycetaceae</taxon>
        <taxon>Streptacidiphilus</taxon>
    </lineage>
</organism>
<feature type="repeat" description="TPR" evidence="3">
    <location>
        <begin position="461"/>
        <end position="494"/>
    </location>
</feature>
<dbReference type="EMBL" id="JBHFAB010000002">
    <property type="protein sequence ID" value="MFC1415574.1"/>
    <property type="molecule type" value="Genomic_DNA"/>
</dbReference>
<dbReference type="InterPro" id="IPR011990">
    <property type="entry name" value="TPR-like_helical_dom_sf"/>
</dbReference>
<feature type="repeat" description="TPR" evidence="3">
    <location>
        <begin position="495"/>
        <end position="528"/>
    </location>
</feature>
<dbReference type="Pfam" id="PF13432">
    <property type="entry name" value="TPR_16"/>
    <property type="match status" value="2"/>
</dbReference>
<dbReference type="SMART" id="SM00028">
    <property type="entry name" value="TPR"/>
    <property type="match status" value="8"/>
</dbReference>
<dbReference type="Pfam" id="PF14559">
    <property type="entry name" value="TPR_19"/>
    <property type="match status" value="1"/>
</dbReference>
<keyword evidence="1" id="KW-0677">Repeat</keyword>
<feature type="repeat" description="TPR" evidence="3">
    <location>
        <begin position="563"/>
        <end position="596"/>
    </location>
</feature>
<name>A0ABV6VPA8_9ACTN</name>
<evidence type="ECO:0000256" key="1">
    <source>
        <dbReference type="ARBA" id="ARBA00022737"/>
    </source>
</evidence>
<evidence type="ECO:0000313" key="4">
    <source>
        <dbReference type="EMBL" id="MFC1415574.1"/>
    </source>
</evidence>
<accession>A0ABV6VPA8</accession>
<feature type="repeat" description="TPR" evidence="3">
    <location>
        <begin position="529"/>
        <end position="562"/>
    </location>
</feature>
<evidence type="ECO:0000256" key="2">
    <source>
        <dbReference type="ARBA" id="ARBA00022803"/>
    </source>
</evidence>
<dbReference type="InterPro" id="IPR019734">
    <property type="entry name" value="TPR_rpt"/>
</dbReference>
<feature type="repeat" description="TPR" evidence="3">
    <location>
        <begin position="597"/>
        <end position="630"/>
    </location>
</feature>